<keyword evidence="3" id="KW-1185">Reference proteome</keyword>
<name>A0ABU7TNQ4_9HYPH</name>
<organism evidence="2 3">
    <name type="scientific">Methylobacterium oryzae</name>
    <dbReference type="NCBI Taxonomy" id="334852"/>
    <lineage>
        <taxon>Bacteria</taxon>
        <taxon>Pseudomonadati</taxon>
        <taxon>Pseudomonadota</taxon>
        <taxon>Alphaproteobacteria</taxon>
        <taxon>Hyphomicrobiales</taxon>
        <taxon>Methylobacteriaceae</taxon>
        <taxon>Methylobacterium</taxon>
    </lineage>
</organism>
<dbReference type="Proteomes" id="UP001355206">
    <property type="component" value="Unassembled WGS sequence"/>
</dbReference>
<comment type="caution">
    <text evidence="2">The sequence shown here is derived from an EMBL/GenBank/DDBJ whole genome shotgun (WGS) entry which is preliminary data.</text>
</comment>
<gene>
    <name evidence="2" type="ORF">MOTC310_11815</name>
</gene>
<proteinExistence type="predicted"/>
<evidence type="ECO:0000256" key="1">
    <source>
        <dbReference type="SAM" id="MobiDB-lite"/>
    </source>
</evidence>
<reference evidence="2 3" key="1">
    <citation type="journal article" date="2012" name="Genet. Mol. Biol.">
        <title>Analysis of 16S rRNA and mxaF genes revealing insights into Methylobacterium niche-specific plant association.</title>
        <authorList>
            <person name="Dourado M.N."/>
            <person name="Andreote F.D."/>
            <person name="Dini-Andreote F."/>
            <person name="Conti R."/>
            <person name="Araujo J.M."/>
            <person name="Araujo W.L."/>
        </authorList>
    </citation>
    <scope>NUCLEOTIDE SEQUENCE [LARGE SCALE GENOMIC DNA]</scope>
    <source>
        <strain evidence="2 3">TC3-10</strain>
    </source>
</reference>
<protein>
    <submittedName>
        <fullName evidence="2">Uncharacterized protein</fullName>
    </submittedName>
</protein>
<evidence type="ECO:0000313" key="2">
    <source>
        <dbReference type="EMBL" id="MEE7491111.1"/>
    </source>
</evidence>
<accession>A0ABU7TNQ4</accession>
<dbReference type="RefSeq" id="WP_331301897.1">
    <property type="nucleotide sequence ID" value="NZ_MLCA01000006.1"/>
</dbReference>
<sequence length="101" mass="10807">MSKRPDIWKAELHRREAERRAAEEAAERAAKGGVDRTCASCGVFGASFGFGVFRNRSDGMWSCADPDCRANVEARVALPPMPAAPARADPPASDLFGRSAA</sequence>
<evidence type="ECO:0000313" key="3">
    <source>
        <dbReference type="Proteomes" id="UP001355206"/>
    </source>
</evidence>
<feature type="region of interest" description="Disordered" evidence="1">
    <location>
        <begin position="81"/>
        <end position="101"/>
    </location>
</feature>
<dbReference type="EMBL" id="MLCA01000006">
    <property type="protein sequence ID" value="MEE7491111.1"/>
    <property type="molecule type" value="Genomic_DNA"/>
</dbReference>